<name>A0ABP8EPA5_9MICO</name>
<sequence length="402" mass="40943">MVSARPGTDRPTSDPAPADPAADRVAAAAPSSPSAGPPPHDGPRTGLAVRGLVVRYEGPGRAGTTAVAGVDLDVGVGEVVALLGPSGSGKSSLLRAVAGLEPVAAGAVTWDGRDVTGVPVHRRGFGLMFQDGQLFPHRSVAGNVGYGLATAGLRRAARDARVAELLELVGLAGYGPRAVSTLSGGQAQRVALARSLAPAPQLLLLDEPLSALDRGLRERLTGELHDILRRTGTTALYVTHDHDEAFTVADRVAVMIDGRFAQVDRPGRLWRAPVDRAVAAFLGYGPFLPAERRGDVAATVLGEVPVRGKGRAVLGESGAVVVGLGPGALQVVTGEGWAGGHDLEVPVAASRFVRGRTEVDVELPGGLRASAVAPGAVEVGSLVQVRLDPDGAVVVPAEGPAS</sequence>
<feature type="domain" description="ABC transporter" evidence="10">
    <location>
        <begin position="49"/>
        <end position="282"/>
    </location>
</feature>
<dbReference type="InterPro" id="IPR015853">
    <property type="entry name" value="ABC_transpr_FbpC"/>
</dbReference>
<reference evidence="12" key="1">
    <citation type="journal article" date="2019" name="Int. J. Syst. Evol. Microbiol.">
        <title>The Global Catalogue of Microorganisms (GCM) 10K type strain sequencing project: providing services to taxonomists for standard genome sequencing and annotation.</title>
        <authorList>
            <consortium name="The Broad Institute Genomics Platform"/>
            <consortium name="The Broad Institute Genome Sequencing Center for Infectious Disease"/>
            <person name="Wu L."/>
            <person name="Ma J."/>
        </authorList>
    </citation>
    <scope>NUCLEOTIDE SEQUENCE [LARGE SCALE GENOMIC DNA]</scope>
    <source>
        <strain evidence="12">JCM 17459</strain>
    </source>
</reference>
<proteinExistence type="predicted"/>
<dbReference type="SMART" id="SM00382">
    <property type="entry name" value="AAA"/>
    <property type="match status" value="1"/>
</dbReference>
<evidence type="ECO:0000259" key="10">
    <source>
        <dbReference type="PROSITE" id="PS50893"/>
    </source>
</evidence>
<dbReference type="InterPro" id="IPR027417">
    <property type="entry name" value="P-loop_NTPase"/>
</dbReference>
<keyword evidence="5 11" id="KW-0067">ATP-binding</keyword>
<evidence type="ECO:0000313" key="12">
    <source>
        <dbReference type="Proteomes" id="UP001499841"/>
    </source>
</evidence>
<gene>
    <name evidence="11" type="ORF">GCM10022262_02030</name>
</gene>
<keyword evidence="12" id="KW-1185">Reference proteome</keyword>
<dbReference type="Gene3D" id="3.40.50.300">
    <property type="entry name" value="P-loop containing nucleotide triphosphate hydrolases"/>
    <property type="match status" value="1"/>
</dbReference>
<feature type="region of interest" description="Disordered" evidence="9">
    <location>
        <begin position="1"/>
        <end position="46"/>
    </location>
</feature>
<evidence type="ECO:0000256" key="6">
    <source>
        <dbReference type="ARBA" id="ARBA00023004"/>
    </source>
</evidence>
<protein>
    <submittedName>
        <fullName evidence="11">ABC transporter ATP-binding protein</fullName>
    </submittedName>
</protein>
<dbReference type="PROSITE" id="PS50893">
    <property type="entry name" value="ABC_TRANSPORTER_2"/>
    <property type="match status" value="1"/>
</dbReference>
<keyword evidence="6" id="KW-0408">Iron</keyword>
<evidence type="ECO:0000256" key="5">
    <source>
        <dbReference type="ARBA" id="ARBA00022840"/>
    </source>
</evidence>
<dbReference type="PROSITE" id="PS00211">
    <property type="entry name" value="ABC_TRANSPORTER_1"/>
    <property type="match status" value="1"/>
</dbReference>
<keyword evidence="1" id="KW-0813">Transport</keyword>
<evidence type="ECO:0000256" key="4">
    <source>
        <dbReference type="ARBA" id="ARBA00022741"/>
    </source>
</evidence>
<keyword evidence="4" id="KW-0547">Nucleotide-binding</keyword>
<evidence type="ECO:0000256" key="9">
    <source>
        <dbReference type="SAM" id="MobiDB-lite"/>
    </source>
</evidence>
<evidence type="ECO:0000256" key="7">
    <source>
        <dbReference type="ARBA" id="ARBA00023065"/>
    </source>
</evidence>
<evidence type="ECO:0000313" key="11">
    <source>
        <dbReference type="EMBL" id="GAA4285844.1"/>
    </source>
</evidence>
<keyword evidence="8" id="KW-0472">Membrane</keyword>
<dbReference type="GO" id="GO:0005524">
    <property type="term" value="F:ATP binding"/>
    <property type="evidence" value="ECO:0007669"/>
    <property type="project" value="UniProtKB-KW"/>
</dbReference>
<dbReference type="SUPFAM" id="SSF52540">
    <property type="entry name" value="P-loop containing nucleoside triphosphate hydrolases"/>
    <property type="match status" value="1"/>
</dbReference>
<dbReference type="CDD" id="cd03259">
    <property type="entry name" value="ABC_Carb_Solutes_like"/>
    <property type="match status" value="1"/>
</dbReference>
<dbReference type="InterPro" id="IPR003439">
    <property type="entry name" value="ABC_transporter-like_ATP-bd"/>
</dbReference>
<evidence type="ECO:0000256" key="8">
    <source>
        <dbReference type="ARBA" id="ARBA00023136"/>
    </source>
</evidence>
<dbReference type="PANTHER" id="PTHR42781">
    <property type="entry name" value="SPERMIDINE/PUTRESCINE IMPORT ATP-BINDING PROTEIN POTA"/>
    <property type="match status" value="1"/>
</dbReference>
<keyword evidence="2" id="KW-1003">Cell membrane</keyword>
<dbReference type="InterPro" id="IPR003593">
    <property type="entry name" value="AAA+_ATPase"/>
</dbReference>
<dbReference type="PANTHER" id="PTHR42781:SF4">
    <property type="entry name" value="SPERMIDINE_PUTRESCINE IMPORT ATP-BINDING PROTEIN POTA"/>
    <property type="match status" value="1"/>
</dbReference>
<feature type="compositionally biased region" description="Low complexity" evidence="9">
    <location>
        <begin position="13"/>
        <end position="34"/>
    </location>
</feature>
<dbReference type="InterPro" id="IPR017871">
    <property type="entry name" value="ABC_transporter-like_CS"/>
</dbReference>
<dbReference type="Pfam" id="PF00005">
    <property type="entry name" value="ABC_tran"/>
    <property type="match status" value="1"/>
</dbReference>
<accession>A0ABP8EPA5</accession>
<evidence type="ECO:0000256" key="1">
    <source>
        <dbReference type="ARBA" id="ARBA00022448"/>
    </source>
</evidence>
<dbReference type="InterPro" id="IPR050093">
    <property type="entry name" value="ABC_SmlMolc_Importer"/>
</dbReference>
<evidence type="ECO:0000256" key="2">
    <source>
        <dbReference type="ARBA" id="ARBA00022475"/>
    </source>
</evidence>
<dbReference type="EMBL" id="BAABBA010000001">
    <property type="protein sequence ID" value="GAA4285844.1"/>
    <property type="molecule type" value="Genomic_DNA"/>
</dbReference>
<comment type="caution">
    <text evidence="11">The sequence shown here is derived from an EMBL/GenBank/DDBJ whole genome shotgun (WGS) entry which is preliminary data.</text>
</comment>
<organism evidence="11 12">
    <name type="scientific">Georgenia daeguensis</name>
    <dbReference type="NCBI Taxonomy" id="908355"/>
    <lineage>
        <taxon>Bacteria</taxon>
        <taxon>Bacillati</taxon>
        <taxon>Actinomycetota</taxon>
        <taxon>Actinomycetes</taxon>
        <taxon>Micrococcales</taxon>
        <taxon>Bogoriellaceae</taxon>
        <taxon>Georgenia</taxon>
    </lineage>
</organism>
<keyword evidence="7" id="KW-0406">Ion transport</keyword>
<keyword evidence="3" id="KW-0410">Iron transport</keyword>
<dbReference type="Proteomes" id="UP001499841">
    <property type="component" value="Unassembled WGS sequence"/>
</dbReference>
<evidence type="ECO:0000256" key="3">
    <source>
        <dbReference type="ARBA" id="ARBA00022496"/>
    </source>
</evidence>